<organism evidence="5 6">
    <name type="scientific">Candidatus Faecalibacterium gallistercoris</name>
    <dbReference type="NCBI Taxonomy" id="2838579"/>
    <lineage>
        <taxon>Bacteria</taxon>
        <taxon>Bacillati</taxon>
        <taxon>Bacillota</taxon>
        <taxon>Clostridia</taxon>
        <taxon>Eubacteriales</taxon>
        <taxon>Oscillospiraceae</taxon>
        <taxon>Faecalibacterium</taxon>
    </lineage>
</organism>
<dbReference type="GO" id="GO:0016998">
    <property type="term" value="P:cell wall macromolecule catabolic process"/>
    <property type="evidence" value="ECO:0007669"/>
    <property type="project" value="InterPro"/>
</dbReference>
<dbReference type="SUPFAM" id="SSF51445">
    <property type="entry name" value="(Trans)glycosidases"/>
    <property type="match status" value="1"/>
</dbReference>
<keyword evidence="2" id="KW-0677">Repeat</keyword>
<dbReference type="GO" id="GO:0016052">
    <property type="term" value="P:carbohydrate catabolic process"/>
    <property type="evidence" value="ECO:0007669"/>
    <property type="project" value="TreeGrafter"/>
</dbReference>
<dbReference type="GO" id="GO:0003796">
    <property type="term" value="F:lysozyme activity"/>
    <property type="evidence" value="ECO:0007669"/>
    <property type="project" value="InterPro"/>
</dbReference>
<dbReference type="AlphaFoldDB" id="A0A9D2JP59"/>
<feature type="repeat" description="Cell wall-binding" evidence="3">
    <location>
        <begin position="260"/>
        <end position="279"/>
    </location>
</feature>
<dbReference type="Gene3D" id="3.20.20.80">
    <property type="entry name" value="Glycosidases"/>
    <property type="match status" value="1"/>
</dbReference>
<proteinExistence type="inferred from homology"/>
<evidence type="ECO:0000313" key="5">
    <source>
        <dbReference type="EMBL" id="HIZ58665.1"/>
    </source>
</evidence>
<accession>A0A9D2JP59</accession>
<name>A0A9D2JP59_9FIRM</name>
<protein>
    <recommendedName>
        <fullName evidence="7">Lyzozyme M1 (1,4-beta-N-acetylmuramidase)</fullName>
    </recommendedName>
</protein>
<dbReference type="PROSITE" id="PS51904">
    <property type="entry name" value="GLYCOSYL_HYDROL_F25_2"/>
    <property type="match status" value="1"/>
</dbReference>
<evidence type="ECO:0000313" key="6">
    <source>
        <dbReference type="Proteomes" id="UP000824065"/>
    </source>
</evidence>
<dbReference type="InterPro" id="IPR017853">
    <property type="entry name" value="GH"/>
</dbReference>
<dbReference type="Gene3D" id="2.10.270.10">
    <property type="entry name" value="Cholin Binding"/>
    <property type="match status" value="1"/>
</dbReference>
<evidence type="ECO:0008006" key="7">
    <source>
        <dbReference type="Google" id="ProtNLM"/>
    </source>
</evidence>
<comment type="caution">
    <text evidence="5">The sequence shown here is derived from an EMBL/GenBank/DDBJ whole genome shotgun (WGS) entry which is preliminary data.</text>
</comment>
<dbReference type="PANTHER" id="PTHR34135">
    <property type="entry name" value="LYSOZYME"/>
    <property type="match status" value="1"/>
</dbReference>
<reference evidence="5" key="1">
    <citation type="journal article" date="2021" name="PeerJ">
        <title>Extensive microbial diversity within the chicken gut microbiome revealed by metagenomics and culture.</title>
        <authorList>
            <person name="Gilroy R."/>
            <person name="Ravi A."/>
            <person name="Getino M."/>
            <person name="Pursley I."/>
            <person name="Horton D.L."/>
            <person name="Alikhan N.F."/>
            <person name="Baker D."/>
            <person name="Gharbi K."/>
            <person name="Hall N."/>
            <person name="Watson M."/>
            <person name="Adriaenssens E.M."/>
            <person name="Foster-Nyarko E."/>
            <person name="Jarju S."/>
            <person name="Secka A."/>
            <person name="Antonio M."/>
            <person name="Oren A."/>
            <person name="Chaudhuri R.R."/>
            <person name="La Ragione R."/>
            <person name="Hildebrand F."/>
            <person name="Pallen M.J."/>
        </authorList>
    </citation>
    <scope>NUCLEOTIDE SEQUENCE</scope>
    <source>
        <strain evidence="5">ChiBcec16-3735</strain>
    </source>
</reference>
<dbReference type="Pfam" id="PF01473">
    <property type="entry name" value="Choline_bind_1"/>
    <property type="match status" value="2"/>
</dbReference>
<feature type="region of interest" description="Disordered" evidence="4">
    <location>
        <begin position="83"/>
        <end position="142"/>
    </location>
</feature>
<sequence>MKRKISTLFSKRPGGGRDLGQCVAAAVIALTLTVTGAAGYAAAVFEPQVLLVEPGTVYQEAAPEQAQALPAAPAVAEAAQAEAGAAGEAAQSEAAAQPAETEQAAPAAETPAAEETAAPEAAPEQSAPAAEEPAPAGPEAAPALPQADIEEENGLTEVRAAQAGFQQMTEATAAEDPLAARYEATTITPDASGRITLTPDEFNTMLENQNIDWDEENCLSWFFNWLFNWLFPERETPAYSGWRTEGNKTYYYDPTTHERLTGLQTIDDKIYYFDANGVRQDNVTFGIDVSRYQQKVDWQKVKQAGASFVIIRIGYRGYETGALVLDSMFESHLAGAKAAGLKTGVYIFSQAINEEEAREEAFACAYVLNGRSLDYPVYFDSEYSTSSHTGRADNLTKAERTACAVAFCEELKKYGYEPGVYASTSWFQNHLDLSALQGYRIWNAHYGVSAPSIDCDMWQGSCTGKLSGVSSSGVDLNISYMG</sequence>
<dbReference type="CDD" id="cd06414">
    <property type="entry name" value="GH25_LytC-like"/>
    <property type="match status" value="1"/>
</dbReference>
<dbReference type="GO" id="GO:0009253">
    <property type="term" value="P:peptidoglycan catabolic process"/>
    <property type="evidence" value="ECO:0007669"/>
    <property type="project" value="InterPro"/>
</dbReference>
<evidence type="ECO:0000256" key="3">
    <source>
        <dbReference type="PROSITE-ProRule" id="PRU00591"/>
    </source>
</evidence>
<dbReference type="EMBL" id="DXBJ01000067">
    <property type="protein sequence ID" value="HIZ58665.1"/>
    <property type="molecule type" value="Genomic_DNA"/>
</dbReference>
<evidence type="ECO:0000256" key="1">
    <source>
        <dbReference type="ARBA" id="ARBA00010646"/>
    </source>
</evidence>
<dbReference type="SUPFAM" id="SSF69360">
    <property type="entry name" value="Cell wall binding repeat"/>
    <property type="match status" value="1"/>
</dbReference>
<reference evidence="5" key="2">
    <citation type="submission" date="2021-04" db="EMBL/GenBank/DDBJ databases">
        <authorList>
            <person name="Gilroy R."/>
        </authorList>
    </citation>
    <scope>NUCLEOTIDE SEQUENCE</scope>
    <source>
        <strain evidence="5">ChiBcec16-3735</strain>
    </source>
</reference>
<evidence type="ECO:0000256" key="2">
    <source>
        <dbReference type="ARBA" id="ARBA00022737"/>
    </source>
</evidence>
<dbReference type="PANTHER" id="PTHR34135:SF2">
    <property type="entry name" value="LYSOZYME"/>
    <property type="match status" value="1"/>
</dbReference>
<dbReference type="InterPro" id="IPR002053">
    <property type="entry name" value="Glyco_hydro_25"/>
</dbReference>
<dbReference type="PROSITE" id="PS51170">
    <property type="entry name" value="CW"/>
    <property type="match status" value="1"/>
</dbReference>
<dbReference type="InterPro" id="IPR018337">
    <property type="entry name" value="Cell_wall/Cho-bd_repeat"/>
</dbReference>
<comment type="similarity">
    <text evidence="1">Belongs to the glycosyl hydrolase 25 family.</text>
</comment>
<dbReference type="Proteomes" id="UP000824065">
    <property type="component" value="Unassembled WGS sequence"/>
</dbReference>
<gene>
    <name evidence="5" type="ORF">H9725_08870</name>
</gene>
<dbReference type="Pfam" id="PF01183">
    <property type="entry name" value="Glyco_hydro_25"/>
    <property type="match status" value="1"/>
</dbReference>
<evidence type="ECO:0000256" key="4">
    <source>
        <dbReference type="SAM" id="MobiDB-lite"/>
    </source>
</evidence>